<dbReference type="EMBL" id="JAWDGP010004901">
    <property type="protein sequence ID" value="KAK3761421.1"/>
    <property type="molecule type" value="Genomic_DNA"/>
</dbReference>
<keyword evidence="12" id="KW-1185">Reference proteome</keyword>
<accession>A0AAE0Z357</accession>
<evidence type="ECO:0000256" key="4">
    <source>
        <dbReference type="ARBA" id="ARBA00022679"/>
    </source>
</evidence>
<comment type="subcellular location">
    <subcellularLocation>
        <location evidence="1 10">Golgi apparatus membrane</location>
        <topology evidence="1 10">Single-pass type II membrane protein</topology>
    </subcellularLocation>
</comment>
<dbReference type="Proteomes" id="UP001283361">
    <property type="component" value="Unassembled WGS sequence"/>
</dbReference>
<sequence>MYGVKRDFFELHASKVTYIRREFPILGENICREGLPKFLFAVPSVVKPQAAQDRLEIRQTWASSFYGSNWLQADGIRIAFFFGSENLSSGELESLRNESGVYGDIVVGAFNDTYVNLAYKMAVTISWVADHCSSVDAMVKVDMDTYVNVGLLLNLTDKLPTQEYPNFVFGTIHNDAHPKVLRTGHWGVPKSVYPFDFYPKYIYGHSYVVSGPAVKLLAENFQYFPVIPNEDAFLTGIMAVTLNITRFYHSSFANLLTVDVVDKIERNILTTALVDSEKRRTIWNFMKPSIGFDDSFEDV</sequence>
<keyword evidence="9" id="KW-0472">Membrane</keyword>
<comment type="similarity">
    <text evidence="2 10">Belongs to the glycosyltransferase 31 family.</text>
</comment>
<keyword evidence="3 10" id="KW-0328">Glycosyltransferase</keyword>
<keyword evidence="6" id="KW-0735">Signal-anchor</keyword>
<evidence type="ECO:0000256" key="6">
    <source>
        <dbReference type="ARBA" id="ARBA00022968"/>
    </source>
</evidence>
<dbReference type="AlphaFoldDB" id="A0AAE0Z357"/>
<keyword evidence="8 10" id="KW-0333">Golgi apparatus</keyword>
<evidence type="ECO:0000256" key="7">
    <source>
        <dbReference type="ARBA" id="ARBA00022989"/>
    </source>
</evidence>
<evidence type="ECO:0000313" key="11">
    <source>
        <dbReference type="EMBL" id="KAK3761421.1"/>
    </source>
</evidence>
<dbReference type="EC" id="2.4.1.-" evidence="10"/>
<evidence type="ECO:0000256" key="10">
    <source>
        <dbReference type="RuleBase" id="RU363063"/>
    </source>
</evidence>
<evidence type="ECO:0000256" key="8">
    <source>
        <dbReference type="ARBA" id="ARBA00023034"/>
    </source>
</evidence>
<comment type="caution">
    <text evidence="11">The sequence shown here is derived from an EMBL/GenBank/DDBJ whole genome shotgun (WGS) entry which is preliminary data.</text>
</comment>
<evidence type="ECO:0000256" key="3">
    <source>
        <dbReference type="ARBA" id="ARBA00022676"/>
    </source>
</evidence>
<organism evidence="11 12">
    <name type="scientific">Elysia crispata</name>
    <name type="common">lettuce slug</name>
    <dbReference type="NCBI Taxonomy" id="231223"/>
    <lineage>
        <taxon>Eukaryota</taxon>
        <taxon>Metazoa</taxon>
        <taxon>Spiralia</taxon>
        <taxon>Lophotrochozoa</taxon>
        <taxon>Mollusca</taxon>
        <taxon>Gastropoda</taxon>
        <taxon>Heterobranchia</taxon>
        <taxon>Euthyneura</taxon>
        <taxon>Panpulmonata</taxon>
        <taxon>Sacoglossa</taxon>
        <taxon>Placobranchoidea</taxon>
        <taxon>Plakobranchidae</taxon>
        <taxon>Elysia</taxon>
    </lineage>
</organism>
<evidence type="ECO:0000313" key="12">
    <source>
        <dbReference type="Proteomes" id="UP001283361"/>
    </source>
</evidence>
<evidence type="ECO:0000256" key="9">
    <source>
        <dbReference type="ARBA" id="ARBA00023136"/>
    </source>
</evidence>
<dbReference type="PANTHER" id="PTHR11214:SF378">
    <property type="entry name" value="BETA-1,3-GALACTOSYLTRANSFERASE 4"/>
    <property type="match status" value="1"/>
</dbReference>
<keyword evidence="4" id="KW-0808">Transferase</keyword>
<dbReference type="GO" id="GO:0000139">
    <property type="term" value="C:Golgi membrane"/>
    <property type="evidence" value="ECO:0007669"/>
    <property type="project" value="UniProtKB-SubCell"/>
</dbReference>
<evidence type="ECO:0000256" key="1">
    <source>
        <dbReference type="ARBA" id="ARBA00004323"/>
    </source>
</evidence>
<dbReference type="InterPro" id="IPR002659">
    <property type="entry name" value="Glyco_trans_31"/>
</dbReference>
<dbReference type="Gene3D" id="3.90.550.50">
    <property type="match status" value="1"/>
</dbReference>
<dbReference type="GO" id="GO:0016758">
    <property type="term" value="F:hexosyltransferase activity"/>
    <property type="evidence" value="ECO:0007669"/>
    <property type="project" value="InterPro"/>
</dbReference>
<name>A0AAE0Z357_9GAST</name>
<gene>
    <name evidence="11" type="ORF">RRG08_015414</name>
</gene>
<proteinExistence type="inferred from homology"/>
<dbReference type="Pfam" id="PF01762">
    <property type="entry name" value="Galactosyl_T"/>
    <property type="match status" value="1"/>
</dbReference>
<keyword evidence="7" id="KW-1133">Transmembrane helix</keyword>
<reference evidence="11" key="1">
    <citation type="journal article" date="2023" name="G3 (Bethesda)">
        <title>A reference genome for the long-term kleptoplast-retaining sea slug Elysia crispata morphotype clarki.</title>
        <authorList>
            <person name="Eastman K.E."/>
            <person name="Pendleton A.L."/>
            <person name="Shaikh M.A."/>
            <person name="Suttiyut T."/>
            <person name="Ogas R."/>
            <person name="Tomko P."/>
            <person name="Gavelis G."/>
            <person name="Widhalm J.R."/>
            <person name="Wisecaver J.H."/>
        </authorList>
    </citation>
    <scope>NUCLEOTIDE SEQUENCE</scope>
    <source>
        <strain evidence="11">ECLA1</strain>
    </source>
</reference>
<dbReference type="GO" id="GO:0006493">
    <property type="term" value="P:protein O-linked glycosylation"/>
    <property type="evidence" value="ECO:0007669"/>
    <property type="project" value="TreeGrafter"/>
</dbReference>
<evidence type="ECO:0000256" key="2">
    <source>
        <dbReference type="ARBA" id="ARBA00008661"/>
    </source>
</evidence>
<keyword evidence="5" id="KW-0812">Transmembrane</keyword>
<protein>
    <recommendedName>
        <fullName evidence="10">Hexosyltransferase</fullName>
        <ecNumber evidence="10">2.4.1.-</ecNumber>
    </recommendedName>
</protein>
<dbReference type="PANTHER" id="PTHR11214">
    <property type="entry name" value="BETA-1,3-N-ACETYLGLUCOSAMINYLTRANSFERASE"/>
    <property type="match status" value="1"/>
</dbReference>
<evidence type="ECO:0000256" key="5">
    <source>
        <dbReference type="ARBA" id="ARBA00022692"/>
    </source>
</evidence>